<evidence type="ECO:0000256" key="1">
    <source>
        <dbReference type="SAM" id="MobiDB-lite"/>
    </source>
</evidence>
<dbReference type="AlphaFoldDB" id="A0A2V5K8E5"/>
<keyword evidence="3" id="KW-1185">Reference proteome</keyword>
<evidence type="ECO:0008006" key="4">
    <source>
        <dbReference type="Google" id="ProtNLM"/>
    </source>
</evidence>
<accession>A0A2V5K8E5</accession>
<organism evidence="2 3">
    <name type="scientific">Paenibacillus flagellatus</name>
    <dbReference type="NCBI Taxonomy" id="2211139"/>
    <lineage>
        <taxon>Bacteria</taxon>
        <taxon>Bacillati</taxon>
        <taxon>Bacillota</taxon>
        <taxon>Bacilli</taxon>
        <taxon>Bacillales</taxon>
        <taxon>Paenibacillaceae</taxon>
        <taxon>Paenibacillus</taxon>
    </lineage>
</organism>
<reference evidence="2 3" key="1">
    <citation type="submission" date="2018-05" db="EMBL/GenBank/DDBJ databases">
        <title>Paenibacillus flagellatus sp. nov., isolated from selenium mineral soil.</title>
        <authorList>
            <person name="Dai X."/>
        </authorList>
    </citation>
    <scope>NUCLEOTIDE SEQUENCE [LARGE SCALE GENOMIC DNA]</scope>
    <source>
        <strain evidence="2 3">DXL2</strain>
    </source>
</reference>
<feature type="region of interest" description="Disordered" evidence="1">
    <location>
        <begin position="373"/>
        <end position="400"/>
    </location>
</feature>
<name>A0A2V5K8E5_9BACL</name>
<dbReference type="Proteomes" id="UP000247476">
    <property type="component" value="Unassembled WGS sequence"/>
</dbReference>
<dbReference type="Gene3D" id="3.10.450.50">
    <property type="match status" value="1"/>
</dbReference>
<dbReference type="PANTHER" id="PTHR33747">
    <property type="entry name" value="UPF0225 PROTEIN SCO1677"/>
    <property type="match status" value="1"/>
</dbReference>
<dbReference type="InterPro" id="IPR004027">
    <property type="entry name" value="SEC_C_motif"/>
</dbReference>
<gene>
    <name evidence="2" type="ORF">DLM86_07930</name>
</gene>
<evidence type="ECO:0000313" key="3">
    <source>
        <dbReference type="Proteomes" id="UP000247476"/>
    </source>
</evidence>
<dbReference type="PANTHER" id="PTHR33747:SF1">
    <property type="entry name" value="ADENYLATE CYCLASE-ASSOCIATED CAP C-TERMINAL DOMAIN-CONTAINING PROTEIN"/>
    <property type="match status" value="1"/>
</dbReference>
<evidence type="ECO:0000313" key="2">
    <source>
        <dbReference type="EMBL" id="PYI55648.1"/>
    </source>
</evidence>
<dbReference type="SUPFAM" id="SSF103642">
    <property type="entry name" value="Sec-C motif"/>
    <property type="match status" value="1"/>
</dbReference>
<dbReference type="Pfam" id="PF02810">
    <property type="entry name" value="SEC-C"/>
    <property type="match status" value="1"/>
</dbReference>
<protein>
    <recommendedName>
        <fullName evidence="4">Zinc chelation protein SecC</fullName>
    </recommendedName>
</protein>
<comment type="caution">
    <text evidence="2">The sequence shown here is derived from an EMBL/GenBank/DDBJ whole genome shotgun (WGS) entry which is preliminary data.</text>
</comment>
<sequence length="400" mass="44502">MLRTDVTAMNIQEYDQEAMEAAKSRFDKENAKRWAEIDPSAAFAGHLGRLTKSELADIRQFWDIRGASSLNKAQLIALLEERIPEKLAGALSTMDETKYRLLKKAADGGGQAALSFPRDAQDWTYWHSTGIVFTGSSNRKKLVVMPEPVLESFRRADTASLRETVRRNTEWIQVTKGLLHYYGTLDFNDLDRIVLPLCGPKAESVDLLNVLLDAARSDPDMVADVYGLSASWVPDPEEVRRGHRDRPGLAFRPFTKEQALAAADPNFVERGPEYSAFVDFLKANYRMSRAEADEIVEECVLNIQSGCHLGESLEALQEQLEVNEIRLLQGITDHLAILHNSTRQWVLKGHSPNELSRSRKEAAGAAGNGQLTDIAAKRKVGRNDPCPCGSGKKYKKCCGG</sequence>
<proteinExistence type="predicted"/>
<dbReference type="EMBL" id="QJVJ01000003">
    <property type="protein sequence ID" value="PYI55648.1"/>
    <property type="molecule type" value="Genomic_DNA"/>
</dbReference>